<reference evidence="1 2" key="1">
    <citation type="submission" date="2016-10" db="EMBL/GenBank/DDBJ databases">
        <authorList>
            <person name="de Groot N.N."/>
        </authorList>
    </citation>
    <scope>NUCLEOTIDE SEQUENCE [LARGE SCALE GENOMIC DNA]</scope>
    <source>
        <strain evidence="1 2">MON 2.2</strain>
    </source>
</reference>
<dbReference type="InterPro" id="IPR008000">
    <property type="entry name" value="Rham/fucose_mutarotase"/>
</dbReference>
<evidence type="ECO:0000313" key="1">
    <source>
        <dbReference type="EMBL" id="SDD22017.1"/>
    </source>
</evidence>
<dbReference type="AlphaFoldDB" id="A0A1G6T0M5"/>
<dbReference type="RefSeq" id="WP_090590261.1">
    <property type="nucleotide sequence ID" value="NZ_LT629688.1"/>
</dbReference>
<dbReference type="InterPro" id="IPR011008">
    <property type="entry name" value="Dimeric_a/b-barrel"/>
</dbReference>
<dbReference type="Pfam" id="PF05336">
    <property type="entry name" value="rhaM"/>
    <property type="match status" value="1"/>
</dbReference>
<dbReference type="EMBL" id="LT629688">
    <property type="protein sequence ID" value="SDD22017.1"/>
    <property type="molecule type" value="Genomic_DNA"/>
</dbReference>
<sequence>MPQDVRRVCFQLQVEPDRIEEYKRRHDPIWAEMAEALDAAGWHNYSLFLRPDGLLIGYFETDSLERAQAAMATTDVNTRWQAEMGQFFVDLDGAPDTGFLELEEVFNLADQLQRHRGGAGG</sequence>
<dbReference type="GO" id="GO:0016857">
    <property type="term" value="F:racemase and epimerase activity, acting on carbohydrates and derivatives"/>
    <property type="evidence" value="ECO:0007669"/>
    <property type="project" value="InterPro"/>
</dbReference>
<gene>
    <name evidence="1" type="ORF">SAMN04489747_0472</name>
</gene>
<dbReference type="STRING" id="675864.SAMN04489747_0472"/>
<protein>
    <submittedName>
        <fullName evidence="1">L-rhamnose mutarotase</fullName>
    </submittedName>
</protein>
<dbReference type="GO" id="GO:0019301">
    <property type="term" value="P:rhamnose catabolic process"/>
    <property type="evidence" value="ECO:0007669"/>
    <property type="project" value="TreeGrafter"/>
</dbReference>
<evidence type="ECO:0000313" key="2">
    <source>
        <dbReference type="Proteomes" id="UP000198546"/>
    </source>
</evidence>
<dbReference type="Proteomes" id="UP000198546">
    <property type="component" value="Chromosome i"/>
</dbReference>
<dbReference type="OrthoDB" id="9799608at2"/>
<dbReference type="PANTHER" id="PTHR34389:SF2">
    <property type="entry name" value="L-RHAMNOSE MUTAROTASE"/>
    <property type="match status" value="1"/>
</dbReference>
<dbReference type="SUPFAM" id="SSF54909">
    <property type="entry name" value="Dimeric alpha+beta barrel"/>
    <property type="match status" value="1"/>
</dbReference>
<keyword evidence="2" id="KW-1185">Reference proteome</keyword>
<dbReference type="PANTHER" id="PTHR34389">
    <property type="entry name" value="L-RHAMNOSE MUTAROTASE"/>
    <property type="match status" value="1"/>
</dbReference>
<accession>A0A1G6T0M5</accession>
<name>A0A1G6T0M5_9ACTN</name>
<dbReference type="Gene3D" id="3.30.70.100">
    <property type="match status" value="1"/>
</dbReference>
<organism evidence="1 2">
    <name type="scientific">Auraticoccus monumenti</name>
    <dbReference type="NCBI Taxonomy" id="675864"/>
    <lineage>
        <taxon>Bacteria</taxon>
        <taxon>Bacillati</taxon>
        <taxon>Actinomycetota</taxon>
        <taxon>Actinomycetes</taxon>
        <taxon>Propionibacteriales</taxon>
        <taxon>Propionibacteriaceae</taxon>
        <taxon>Auraticoccus</taxon>
    </lineage>
</organism>
<proteinExistence type="predicted"/>